<dbReference type="Gene3D" id="1.20.1070.10">
    <property type="entry name" value="Rhodopsin 7-helix transmembrane proteins"/>
    <property type="match status" value="1"/>
</dbReference>
<dbReference type="Proteomes" id="UP000252519">
    <property type="component" value="Unassembled WGS sequence"/>
</dbReference>
<feature type="transmembrane region" description="Helical" evidence="1">
    <location>
        <begin position="12"/>
        <end position="40"/>
    </location>
</feature>
<organism evidence="2 3">
    <name type="scientific">Ancylostoma caninum</name>
    <name type="common">Dog hookworm</name>
    <dbReference type="NCBI Taxonomy" id="29170"/>
    <lineage>
        <taxon>Eukaryota</taxon>
        <taxon>Metazoa</taxon>
        <taxon>Ecdysozoa</taxon>
        <taxon>Nematoda</taxon>
        <taxon>Chromadorea</taxon>
        <taxon>Rhabditida</taxon>
        <taxon>Rhabditina</taxon>
        <taxon>Rhabditomorpha</taxon>
        <taxon>Strongyloidea</taxon>
        <taxon>Ancylostomatidae</taxon>
        <taxon>Ancylostomatinae</taxon>
        <taxon>Ancylostoma</taxon>
    </lineage>
</organism>
<dbReference type="OrthoDB" id="5862307at2759"/>
<evidence type="ECO:0000256" key="1">
    <source>
        <dbReference type="SAM" id="Phobius"/>
    </source>
</evidence>
<name>A0A368G8Y7_ANCCA</name>
<dbReference type="SUPFAM" id="SSF81321">
    <property type="entry name" value="Family A G protein-coupled receptor-like"/>
    <property type="match status" value="1"/>
</dbReference>
<dbReference type="EMBL" id="JOJR01000265">
    <property type="protein sequence ID" value="RCN40812.1"/>
    <property type="molecule type" value="Genomic_DNA"/>
</dbReference>
<feature type="transmembrane region" description="Helical" evidence="1">
    <location>
        <begin position="189"/>
        <end position="208"/>
    </location>
</feature>
<feature type="transmembrane region" description="Helical" evidence="1">
    <location>
        <begin position="60"/>
        <end position="81"/>
    </location>
</feature>
<evidence type="ECO:0008006" key="4">
    <source>
        <dbReference type="Google" id="ProtNLM"/>
    </source>
</evidence>
<reference evidence="2 3" key="1">
    <citation type="submission" date="2014-10" db="EMBL/GenBank/DDBJ databases">
        <title>Draft genome of the hookworm Ancylostoma caninum.</title>
        <authorList>
            <person name="Mitreva M."/>
        </authorList>
    </citation>
    <scope>NUCLEOTIDE SEQUENCE [LARGE SCALE GENOMIC DNA]</scope>
    <source>
        <strain evidence="2 3">Baltimore</strain>
    </source>
</reference>
<evidence type="ECO:0000313" key="2">
    <source>
        <dbReference type="EMBL" id="RCN40812.1"/>
    </source>
</evidence>
<keyword evidence="3" id="KW-1185">Reference proteome</keyword>
<dbReference type="AlphaFoldDB" id="A0A368G8Y7"/>
<feature type="transmembrane region" description="Helical" evidence="1">
    <location>
        <begin position="102"/>
        <end position="127"/>
    </location>
</feature>
<keyword evidence="1" id="KW-1133">Transmembrane helix</keyword>
<feature type="transmembrane region" description="Helical" evidence="1">
    <location>
        <begin position="147"/>
        <end position="168"/>
    </location>
</feature>
<gene>
    <name evidence="2" type="ORF">ANCCAN_13247</name>
</gene>
<evidence type="ECO:0000313" key="3">
    <source>
        <dbReference type="Proteomes" id="UP000252519"/>
    </source>
</evidence>
<sequence>MVVFCSKQLRTKYILFLALSFGDWTNGLSFILAGIYRYVYMRQGNYFVATTSLECFGTPWALLMIFAGQFPALINLFIALERIVAIQCASFYRRVWKNSHKWYLVILAAFLTSVFMIAGVIINLIHVRKNPTRLCSTMQTTGAAYGTIHYTLIAILYLSCFIALNIIFYRINKTRVPPKAELRKQKMSLAIVGASVVLASIPLLVVTLNEWETPKIDGVIVGEFFKIIRFENRDKLQSVGE</sequence>
<keyword evidence="1" id="KW-0472">Membrane</keyword>
<comment type="caution">
    <text evidence="2">The sequence shown here is derived from an EMBL/GenBank/DDBJ whole genome shotgun (WGS) entry which is preliminary data.</text>
</comment>
<accession>A0A368G8Y7</accession>
<keyword evidence="1" id="KW-0812">Transmembrane</keyword>
<proteinExistence type="predicted"/>
<protein>
    <recommendedName>
        <fullName evidence="4">G-protein coupled receptors family 1 profile domain-containing protein</fullName>
    </recommendedName>
</protein>